<dbReference type="RefSeq" id="WP_170161267.1">
    <property type="nucleotide sequence ID" value="NZ_AP017928.1"/>
</dbReference>
<sequence length="50" mass="6199">MDWQSQRITLYLTVCELYRREIWVHVQRFTPYADLHFIDEGFIMLYRSAS</sequence>
<name>A0A250L0K4_9GAMM</name>
<protein>
    <submittedName>
        <fullName evidence="1">Transposase</fullName>
    </submittedName>
</protein>
<dbReference type="EMBL" id="AP017928">
    <property type="protein sequence ID" value="BBA37274.1"/>
    <property type="molecule type" value="Genomic_DNA"/>
</dbReference>
<dbReference type="Proteomes" id="UP000266313">
    <property type="component" value="Chromosome"/>
</dbReference>
<organism evidence="1 2">
    <name type="scientific">Methylocaldum marinum</name>
    <dbReference type="NCBI Taxonomy" id="1432792"/>
    <lineage>
        <taxon>Bacteria</taxon>
        <taxon>Pseudomonadati</taxon>
        <taxon>Pseudomonadota</taxon>
        <taxon>Gammaproteobacteria</taxon>
        <taxon>Methylococcales</taxon>
        <taxon>Methylococcaceae</taxon>
        <taxon>Methylocaldum</taxon>
    </lineage>
</organism>
<proteinExistence type="predicted"/>
<reference evidence="1 2" key="1">
    <citation type="submission" date="2016-12" db="EMBL/GenBank/DDBJ databases">
        <title>Genome sequencing of Methylocaldum marinum.</title>
        <authorList>
            <person name="Takeuchi M."/>
            <person name="Kamagata Y."/>
            <person name="Hiraoka S."/>
            <person name="Oshima K."/>
            <person name="Hattori M."/>
            <person name="Iwasaki W."/>
        </authorList>
    </citation>
    <scope>NUCLEOTIDE SEQUENCE [LARGE SCALE GENOMIC DNA]</scope>
    <source>
        <strain evidence="1 2">S8</strain>
    </source>
</reference>
<evidence type="ECO:0000313" key="2">
    <source>
        <dbReference type="Proteomes" id="UP000266313"/>
    </source>
</evidence>
<keyword evidence="2" id="KW-1185">Reference proteome</keyword>
<evidence type="ECO:0000313" key="1">
    <source>
        <dbReference type="EMBL" id="BBA37274.1"/>
    </source>
</evidence>
<dbReference type="KEGG" id="mmai:sS8_5355"/>
<dbReference type="AlphaFoldDB" id="A0A250L0K4"/>
<gene>
    <name evidence="1" type="ORF">sS8_5355</name>
</gene>
<accession>A0A250L0K4</accession>